<accession>A0A9P9WR63</accession>
<evidence type="ECO:0000313" key="3">
    <source>
        <dbReference type="EMBL" id="KAI1876312.1"/>
    </source>
</evidence>
<feature type="compositionally biased region" description="Low complexity" evidence="1">
    <location>
        <begin position="600"/>
        <end position="612"/>
    </location>
</feature>
<feature type="compositionally biased region" description="Polar residues" evidence="1">
    <location>
        <begin position="831"/>
        <end position="867"/>
    </location>
</feature>
<dbReference type="Pfam" id="PF03399">
    <property type="entry name" value="SAC3_GANP"/>
    <property type="match status" value="1"/>
</dbReference>
<feature type="region of interest" description="Disordered" evidence="1">
    <location>
        <begin position="600"/>
        <end position="678"/>
    </location>
</feature>
<gene>
    <name evidence="3" type="ORF">JX265_003838</name>
</gene>
<dbReference type="PANTHER" id="PTHR12436">
    <property type="entry name" value="80 KDA MCM3-ASSOCIATED PROTEIN"/>
    <property type="match status" value="1"/>
</dbReference>
<name>A0A9P9WR63_9PEZI</name>
<feature type="region of interest" description="Disordered" evidence="1">
    <location>
        <begin position="695"/>
        <end position="721"/>
    </location>
</feature>
<dbReference type="InterPro" id="IPR005062">
    <property type="entry name" value="SAC3/GANP/THP3_conserved"/>
</dbReference>
<sequence>MGSAQPSGTNVFTAPSAPAAQQSLTNPFAAAARKPSKSPFVDDAESPKPNPFSRTAAKPSLTDSQSNGAKQGGFNPPSGPKVTANAFTAKPTGASHGPSQVNGKRKSGPNITKPSTSKLGSRQQRPEPKSAPSEFAATIYKQLAKVGIKPPVWPSDPDALLQPKAMDNLRQAHRAYRDKAREALMKADLIDDPDKRRRLDQALPFKGICEEMCPEWEKITRITEKGVWKPEGAEDEDEDGQPRRIPIPKKMLKRLARSAAGQEAPLPMDVRSPAACRRTLDYLIDDLIASDDRLSTYHHFAWDRTRAIRIDLSMQTPSMSPEEIKHEVYCLETIARFHATSAHLLAQPSFAYESYSEQQEVEQLNKCLMTLRQRYKDCADMGIACENEAEFRAYYVLFFAWDPALKDIVESWGEISTSEAIQTALCVIEAMQNTTMAHGPLRPEAPTEIAVNVASMFFSIIASPQISYTMACIAEVHFGVVRQSILEMLIKSYSRPKGAPKDLTPEFLRRQLRFDSVEDAVAFAELQGLQFQEENGLRYLLVKPHQQLKKPRIPHSFSYDIVERKRCGRPFPDCVHETIFEEPGMTSNADVDEESMFVESTQANSNTSNNTTIQDSELEDTESLQAPPMASISPSAGGAAGPQHTSLGVNPGTSIFSQPGPEAQKAPAPSNSATGGSIFGSSPTVSLFGGLSQSGMSTNPAQGGPFSSLSTTQSIAKAPDTTDAAKKVTFGETQVKYIESRADVNSSSSSAPSGIFGFLGNDNKKPTAPAESTSSSASWFPSSLPGSSSKPGRMEGGSVLSGVSSTSGSSFKFPDSSTPPSGPLFGAAGNRSLSSPPVLTFPSTNQTPGETQLANQPPAVDTTQATGSDGAKPMFTPNNTSEPSATTTNPLFPTTSTAGTATATSLFPPTTQLPSPKTQPKENPLDSLTRWFVCGDRGLMDDHLEEWAVETVLKDVWDNFQVKEEERKRKEEDERSWAEARKFRTYSLQVTYFYRWLEIFRKRRVVKRIQMEKEKFRQWKAPENVAKRKAEATEAREKRQKEAISMLRRSAQGKATEEKKLRESTQSRSQSVEDALLASGILSGVRDERAAARDAVMDEEEPTGMLPSEMLYQQESKRREKHGLPPLSRLGHPRPQKEGTKTAKLRALAAGRDSLSMSTGSLRNSTFSSSYRSSQGFNSSRVAKPKKSRVSDPYWRMKAHGLVQMPNGEYLHESLALPMLREGKRFPGLGNFGIPATASETSPLSLPTNDELFEDSPPLPRERIRRSHVSRSPSVASNVSFKRKRLLHHDDTEDEDLAAYRSEASASLHKRVRSSGSMSNEPDLLAQMQSLLHDVEAEKAKHKA</sequence>
<evidence type="ECO:0000256" key="1">
    <source>
        <dbReference type="SAM" id="MobiDB-lite"/>
    </source>
</evidence>
<dbReference type="PANTHER" id="PTHR12436:SF3">
    <property type="entry name" value="GERMINAL-CENTER ASSOCIATED NUCLEAR PROTEIN"/>
    <property type="match status" value="1"/>
</dbReference>
<feature type="compositionally biased region" description="Polar residues" evidence="1">
    <location>
        <begin position="695"/>
        <end position="715"/>
    </location>
</feature>
<feature type="compositionally biased region" description="Polar residues" evidence="1">
    <location>
        <begin position="109"/>
        <end position="123"/>
    </location>
</feature>
<feature type="compositionally biased region" description="Low complexity" evidence="1">
    <location>
        <begin position="1161"/>
        <end position="1180"/>
    </location>
</feature>
<dbReference type="EMBL" id="JAFIMR010000007">
    <property type="protein sequence ID" value="KAI1876312.1"/>
    <property type="molecule type" value="Genomic_DNA"/>
</dbReference>
<dbReference type="GO" id="GO:0005737">
    <property type="term" value="C:cytoplasm"/>
    <property type="evidence" value="ECO:0007669"/>
    <property type="project" value="TreeGrafter"/>
</dbReference>
<feature type="compositionally biased region" description="Polar residues" evidence="1">
    <location>
        <begin position="643"/>
        <end position="657"/>
    </location>
</feature>
<feature type="region of interest" description="Disordered" evidence="1">
    <location>
        <begin position="1113"/>
        <end position="1142"/>
    </location>
</feature>
<comment type="caution">
    <text evidence="3">The sequence shown here is derived from an EMBL/GenBank/DDBJ whole genome shotgun (WGS) entry which is preliminary data.</text>
</comment>
<dbReference type="InterPro" id="IPR045107">
    <property type="entry name" value="SAC3/GANP/THP3"/>
</dbReference>
<feature type="compositionally biased region" description="Low complexity" evidence="1">
    <location>
        <begin position="796"/>
        <end position="810"/>
    </location>
</feature>
<dbReference type="Gene3D" id="1.25.40.990">
    <property type="match status" value="1"/>
</dbReference>
<feature type="region of interest" description="Disordered" evidence="1">
    <location>
        <begin position="757"/>
        <end position="924"/>
    </location>
</feature>
<feature type="domain" description="SAC3/GANP/THP3 conserved" evidence="2">
    <location>
        <begin position="212"/>
        <end position="532"/>
    </location>
</feature>
<keyword evidence="4" id="KW-1185">Reference proteome</keyword>
<protein>
    <recommendedName>
        <fullName evidence="2">SAC3/GANP/THP3 conserved domain-containing protein</fullName>
    </recommendedName>
</protein>
<evidence type="ECO:0000313" key="4">
    <source>
        <dbReference type="Proteomes" id="UP000829685"/>
    </source>
</evidence>
<dbReference type="Proteomes" id="UP000829685">
    <property type="component" value="Unassembled WGS sequence"/>
</dbReference>
<feature type="compositionally biased region" description="Basic and acidic residues" evidence="1">
    <location>
        <begin position="1055"/>
        <end position="1065"/>
    </location>
</feature>
<reference evidence="3" key="1">
    <citation type="submission" date="2021-03" db="EMBL/GenBank/DDBJ databases">
        <title>Revisited historic fungal species revealed as producer of novel bioactive compounds through whole genome sequencing and comparative genomics.</title>
        <authorList>
            <person name="Vignolle G.A."/>
            <person name="Hochenegger N."/>
            <person name="Mach R.L."/>
            <person name="Mach-Aigner A.R."/>
            <person name="Javad Rahimi M."/>
            <person name="Salim K.A."/>
            <person name="Chan C.M."/>
            <person name="Lim L.B.L."/>
            <person name="Cai F."/>
            <person name="Druzhinina I.S."/>
            <person name="U'Ren J.M."/>
            <person name="Derntl C."/>
        </authorList>
    </citation>
    <scope>NUCLEOTIDE SEQUENCE</scope>
    <source>
        <strain evidence="3">TUCIM 5799</strain>
    </source>
</reference>
<feature type="region of interest" description="Disordered" evidence="1">
    <location>
        <begin position="1306"/>
        <end position="1325"/>
    </location>
</feature>
<evidence type="ECO:0000259" key="2">
    <source>
        <dbReference type="Pfam" id="PF03399"/>
    </source>
</evidence>
<feature type="compositionally biased region" description="Polar residues" evidence="1">
    <location>
        <begin position="1"/>
        <end position="26"/>
    </location>
</feature>
<feature type="compositionally biased region" description="Low complexity" evidence="1">
    <location>
        <begin position="884"/>
        <end position="905"/>
    </location>
</feature>
<feature type="compositionally biased region" description="Low complexity" evidence="1">
    <location>
        <begin position="626"/>
        <end position="637"/>
    </location>
</feature>
<feature type="region of interest" description="Disordered" evidence="1">
    <location>
        <begin position="1"/>
        <end position="134"/>
    </location>
</feature>
<feature type="compositionally biased region" description="Basic and acidic residues" evidence="1">
    <location>
        <begin position="1027"/>
        <end position="1042"/>
    </location>
</feature>
<proteinExistence type="predicted"/>
<feature type="compositionally biased region" description="Low complexity" evidence="1">
    <location>
        <begin position="768"/>
        <end position="789"/>
    </location>
</feature>
<organism evidence="3 4">
    <name type="scientific">Neoarthrinium moseri</name>
    <dbReference type="NCBI Taxonomy" id="1658444"/>
    <lineage>
        <taxon>Eukaryota</taxon>
        <taxon>Fungi</taxon>
        <taxon>Dikarya</taxon>
        <taxon>Ascomycota</taxon>
        <taxon>Pezizomycotina</taxon>
        <taxon>Sordariomycetes</taxon>
        <taxon>Xylariomycetidae</taxon>
        <taxon>Amphisphaeriales</taxon>
        <taxon>Apiosporaceae</taxon>
        <taxon>Neoarthrinium</taxon>
    </lineage>
</organism>
<dbReference type="GO" id="GO:0070390">
    <property type="term" value="C:transcription export complex 2"/>
    <property type="evidence" value="ECO:0007669"/>
    <property type="project" value="TreeGrafter"/>
</dbReference>
<feature type="compositionally biased region" description="Polar residues" evidence="1">
    <location>
        <begin position="669"/>
        <end position="678"/>
    </location>
</feature>
<dbReference type="GO" id="GO:0006406">
    <property type="term" value="P:mRNA export from nucleus"/>
    <property type="evidence" value="ECO:0007669"/>
    <property type="project" value="TreeGrafter"/>
</dbReference>
<feature type="region of interest" description="Disordered" evidence="1">
    <location>
        <begin position="1154"/>
        <end position="1185"/>
    </location>
</feature>
<feature type="compositionally biased region" description="Polar residues" evidence="1">
    <location>
        <begin position="907"/>
        <end position="918"/>
    </location>
</feature>
<feature type="region of interest" description="Disordered" evidence="1">
    <location>
        <begin position="1027"/>
        <end position="1072"/>
    </location>
</feature>